<evidence type="ECO:0000313" key="2">
    <source>
        <dbReference type="Proteomes" id="UP000671943"/>
    </source>
</evidence>
<sequence length="197" mass="22090">MGWIHTIANVLFDSELARAKESLKVKGILIEHHKNEAHTQRSLHEAAKRMQQLHEDATEQVVRENKSLKSKVESLIQENCSLTREYMVPAVVASVTGRTRKCPAYFQQLYGGPYLHCGKGGSLTACDFAALELRVAAACPSKKKSVYWMDTTMSDRYVYVYGSHQDKTARAGHIARFNNDDHGKAAASKYVDFLNAE</sequence>
<evidence type="ECO:0000313" key="1">
    <source>
        <dbReference type="EMBL" id="QOI69518.1"/>
    </source>
</evidence>
<dbReference type="EMBL" id="MT951568">
    <property type="protein sequence ID" value="QOI69518.1"/>
    <property type="molecule type" value="Genomic_DNA"/>
</dbReference>
<organism evidence="1 2">
    <name type="scientific">Xanthomonas phage Xaa_vB_phi31</name>
    <dbReference type="NCBI Taxonomy" id="2776752"/>
    <lineage>
        <taxon>Viruses</taxon>
        <taxon>Duplodnaviria</taxon>
        <taxon>Heunggongvirae</taxon>
        <taxon>Uroviricota</taxon>
        <taxon>Caudoviricetes</taxon>
        <taxon>Autographivirales</taxon>
        <taxon>Autonotataviridae</taxon>
        <taxon>Gujervirinae</taxon>
        <taxon>Pazvirus</taxon>
        <taxon>Pazvirus 31</taxon>
    </lineage>
</organism>
<dbReference type="Proteomes" id="UP000671943">
    <property type="component" value="Segment"/>
</dbReference>
<name>A0A868BZ12_9CAUD</name>
<reference evidence="1" key="1">
    <citation type="submission" date="2020-08" db="EMBL/GenBank/DDBJ databases">
        <authorList>
            <person name="Nguyen N.T.T."/>
            <person name="Holtappels D."/>
            <person name="Doan T.T.K."/>
            <person name="Pham H.K.N."/>
            <person name="Wagemans J."/>
        </authorList>
    </citation>
    <scope>NUCLEOTIDE SEQUENCE</scope>
</reference>
<accession>A0A868BZ12</accession>
<gene>
    <name evidence="1" type="ORF">XaavBphi31_21</name>
</gene>
<protein>
    <submittedName>
        <fullName evidence="1">DNA primase</fullName>
    </submittedName>
</protein>
<proteinExistence type="predicted"/>
<keyword evidence="2" id="KW-1185">Reference proteome</keyword>